<evidence type="ECO:0000256" key="1">
    <source>
        <dbReference type="SAM" id="MobiDB-lite"/>
    </source>
</evidence>
<dbReference type="Proteomes" id="UP001642540">
    <property type="component" value="Unassembled WGS sequence"/>
</dbReference>
<organism evidence="3 4">
    <name type="scientific">Orchesella dallaii</name>
    <dbReference type="NCBI Taxonomy" id="48710"/>
    <lineage>
        <taxon>Eukaryota</taxon>
        <taxon>Metazoa</taxon>
        <taxon>Ecdysozoa</taxon>
        <taxon>Arthropoda</taxon>
        <taxon>Hexapoda</taxon>
        <taxon>Collembola</taxon>
        <taxon>Entomobryomorpha</taxon>
        <taxon>Entomobryoidea</taxon>
        <taxon>Orchesellidae</taxon>
        <taxon>Orchesellinae</taxon>
        <taxon>Orchesella</taxon>
    </lineage>
</organism>
<feature type="region of interest" description="Disordered" evidence="1">
    <location>
        <begin position="74"/>
        <end position="93"/>
    </location>
</feature>
<feature type="signal peptide" evidence="2">
    <location>
        <begin position="1"/>
        <end position="17"/>
    </location>
</feature>
<dbReference type="EMBL" id="CAXLJM020000151">
    <property type="protein sequence ID" value="CAL8143272.1"/>
    <property type="molecule type" value="Genomic_DNA"/>
</dbReference>
<feature type="chain" id="PRO_5046380167" evidence="2">
    <location>
        <begin position="18"/>
        <end position="166"/>
    </location>
</feature>
<evidence type="ECO:0000313" key="3">
    <source>
        <dbReference type="EMBL" id="CAL8143272.1"/>
    </source>
</evidence>
<evidence type="ECO:0000313" key="4">
    <source>
        <dbReference type="Proteomes" id="UP001642540"/>
    </source>
</evidence>
<keyword evidence="4" id="KW-1185">Reference proteome</keyword>
<feature type="compositionally biased region" description="Polar residues" evidence="1">
    <location>
        <begin position="74"/>
        <end position="83"/>
    </location>
</feature>
<proteinExistence type="predicted"/>
<reference evidence="3 4" key="1">
    <citation type="submission" date="2024-08" db="EMBL/GenBank/DDBJ databases">
        <authorList>
            <person name="Cucini C."/>
            <person name="Frati F."/>
        </authorList>
    </citation>
    <scope>NUCLEOTIDE SEQUENCE [LARGE SCALE GENOMIC DNA]</scope>
</reference>
<name>A0ABP1S4G1_9HEXA</name>
<evidence type="ECO:0000256" key="2">
    <source>
        <dbReference type="SAM" id="SignalP"/>
    </source>
</evidence>
<sequence length="166" mass="16945">MNRYLFVFATIVVVVNARAGRQGRGIPASPPGWSAPTTVQPSGWSAPLPPNTVAINIEGDFEAAGQGWAASSQDLTLEASSENENAEDPSVVSQSGSVVQSSGINPLTALAYQTVDVDQLAYGAQGFGAYLQGANSASVLGSGWSAAAGEAQSSADGYTNILVNRP</sequence>
<keyword evidence="2" id="KW-0732">Signal</keyword>
<protein>
    <submittedName>
        <fullName evidence="3">Uncharacterized protein</fullName>
    </submittedName>
</protein>
<accession>A0ABP1S4G1</accession>
<comment type="caution">
    <text evidence="3">The sequence shown here is derived from an EMBL/GenBank/DDBJ whole genome shotgun (WGS) entry which is preliminary data.</text>
</comment>
<gene>
    <name evidence="3" type="ORF">ODALV1_LOCUS29413</name>
</gene>